<reference evidence="2 3" key="1">
    <citation type="journal article" date="2016" name="Nat. Commun.">
        <title>Thousands of microbial genomes shed light on interconnected biogeochemical processes in an aquifer system.</title>
        <authorList>
            <person name="Anantharaman K."/>
            <person name="Brown C.T."/>
            <person name="Hug L.A."/>
            <person name="Sharon I."/>
            <person name="Castelle C.J."/>
            <person name="Probst A.J."/>
            <person name="Thomas B.C."/>
            <person name="Singh A."/>
            <person name="Wilkins M.J."/>
            <person name="Karaoz U."/>
            <person name="Brodie E.L."/>
            <person name="Williams K.H."/>
            <person name="Hubbard S.S."/>
            <person name="Banfield J.F."/>
        </authorList>
    </citation>
    <scope>NUCLEOTIDE SEQUENCE [LARGE SCALE GENOMIC DNA]</scope>
</reference>
<name>A0A1F5RH26_9BACT</name>
<proteinExistence type="predicted"/>
<dbReference type="Proteomes" id="UP000177230">
    <property type="component" value="Unassembled WGS sequence"/>
</dbReference>
<feature type="domain" description="DUF4440" evidence="1">
    <location>
        <begin position="12"/>
        <end position="111"/>
    </location>
</feature>
<dbReference type="SUPFAM" id="SSF54427">
    <property type="entry name" value="NTF2-like"/>
    <property type="match status" value="1"/>
</dbReference>
<gene>
    <name evidence="2" type="ORF">A2024_10870</name>
</gene>
<dbReference type="EMBL" id="MFFM01000014">
    <property type="protein sequence ID" value="OGF13634.1"/>
    <property type="molecule type" value="Genomic_DNA"/>
</dbReference>
<accession>A0A1F5RH26</accession>
<dbReference type="AlphaFoldDB" id="A0A1F5RH26"/>
<dbReference type="InterPro" id="IPR027843">
    <property type="entry name" value="DUF4440"/>
</dbReference>
<organism evidence="2 3">
    <name type="scientific">Candidatus Edwardsbacteria bacterium GWF2_54_11</name>
    <dbReference type="NCBI Taxonomy" id="1817851"/>
    <lineage>
        <taxon>Bacteria</taxon>
        <taxon>Candidatus Edwardsiibacteriota</taxon>
    </lineage>
</organism>
<protein>
    <recommendedName>
        <fullName evidence="1">DUF4440 domain-containing protein</fullName>
    </recommendedName>
</protein>
<evidence type="ECO:0000313" key="3">
    <source>
        <dbReference type="Proteomes" id="UP000177230"/>
    </source>
</evidence>
<sequence length="122" mass="14407">MNEEKIEKIIYELESKLLLPEVRNSSEEVSRLLSKEFIEYCSSGAIYKYKANDCFPCQGIDFRIYDFAVKILTEDFVLATFKLIKHSELDESKKYSLRSSIWQLVDGQWKMIFHQGTLTKMF</sequence>
<evidence type="ECO:0000259" key="1">
    <source>
        <dbReference type="Pfam" id="PF14534"/>
    </source>
</evidence>
<evidence type="ECO:0000313" key="2">
    <source>
        <dbReference type="EMBL" id="OGF13634.1"/>
    </source>
</evidence>
<dbReference type="Pfam" id="PF14534">
    <property type="entry name" value="DUF4440"/>
    <property type="match status" value="1"/>
</dbReference>
<comment type="caution">
    <text evidence="2">The sequence shown here is derived from an EMBL/GenBank/DDBJ whole genome shotgun (WGS) entry which is preliminary data.</text>
</comment>
<dbReference type="InterPro" id="IPR032710">
    <property type="entry name" value="NTF2-like_dom_sf"/>
</dbReference>